<evidence type="ECO:0000256" key="1">
    <source>
        <dbReference type="SAM" id="MobiDB-lite"/>
    </source>
</evidence>
<sequence>RGARGAAAGRAWALPRPLERGGRETDPTVQPPGAGARFPPKLGREGEENPPVIGGAGLDVDFSLESPSGRLLVGEHRRSDGAHT</sequence>
<evidence type="ECO:0000313" key="2">
    <source>
        <dbReference type="Ensembl" id="ENSCPGP00000026032.1"/>
    </source>
</evidence>
<feature type="region of interest" description="Disordered" evidence="1">
    <location>
        <begin position="1"/>
        <end position="58"/>
    </location>
</feature>
<name>A0A8C3KN89_9CHAR</name>
<evidence type="ECO:0000313" key="3">
    <source>
        <dbReference type="Proteomes" id="UP000694419"/>
    </source>
</evidence>
<reference evidence="2" key="1">
    <citation type="submission" date="2025-08" db="UniProtKB">
        <authorList>
            <consortium name="Ensembl"/>
        </authorList>
    </citation>
    <scope>IDENTIFICATION</scope>
</reference>
<dbReference type="Proteomes" id="UP000694419">
    <property type="component" value="Unplaced"/>
</dbReference>
<feature type="compositionally biased region" description="Basic and acidic residues" evidence="1">
    <location>
        <begin position="17"/>
        <end position="26"/>
    </location>
</feature>
<feature type="compositionally biased region" description="Low complexity" evidence="1">
    <location>
        <begin position="1"/>
        <end position="11"/>
    </location>
</feature>
<protein>
    <submittedName>
        <fullName evidence="2">Uncharacterized protein</fullName>
    </submittedName>
</protein>
<organism evidence="2 3">
    <name type="scientific">Calidris pygmaea</name>
    <name type="common">Spoon-billed sandpiper</name>
    <dbReference type="NCBI Taxonomy" id="425635"/>
    <lineage>
        <taxon>Eukaryota</taxon>
        <taxon>Metazoa</taxon>
        <taxon>Chordata</taxon>
        <taxon>Craniata</taxon>
        <taxon>Vertebrata</taxon>
        <taxon>Euteleostomi</taxon>
        <taxon>Archelosauria</taxon>
        <taxon>Archosauria</taxon>
        <taxon>Dinosauria</taxon>
        <taxon>Saurischia</taxon>
        <taxon>Theropoda</taxon>
        <taxon>Coelurosauria</taxon>
        <taxon>Aves</taxon>
        <taxon>Neognathae</taxon>
        <taxon>Neoaves</taxon>
        <taxon>Charadriiformes</taxon>
        <taxon>Scolopacidae</taxon>
        <taxon>Calidris</taxon>
    </lineage>
</organism>
<proteinExistence type="predicted"/>
<dbReference type="Ensembl" id="ENSCPGT00000028449.1">
    <property type="protein sequence ID" value="ENSCPGP00000026032.1"/>
    <property type="gene ID" value="ENSCPGG00000017950.1"/>
</dbReference>
<dbReference type="AlphaFoldDB" id="A0A8C3KN89"/>
<accession>A0A8C3KN89</accession>
<keyword evidence="3" id="KW-1185">Reference proteome</keyword>
<reference evidence="2" key="2">
    <citation type="submission" date="2025-09" db="UniProtKB">
        <authorList>
            <consortium name="Ensembl"/>
        </authorList>
    </citation>
    <scope>IDENTIFICATION</scope>
</reference>